<accession>A0AAE3GNY9</accession>
<evidence type="ECO:0000256" key="9">
    <source>
        <dbReference type="PROSITE-ProRule" id="PRU10141"/>
    </source>
</evidence>
<evidence type="ECO:0000259" key="10">
    <source>
        <dbReference type="PROSITE" id="PS50011"/>
    </source>
</evidence>
<sequence>MNVVPENLSPFYSEVLEQTQLGKLCGKTRLFQNRYEVMRLLGRGGFGVTFLARDVSLPGEPLCVIKQLCPKVNDNKALENARERFEREAKTLAKLGSHSQIPMLLNYFVAEGEFYLVQEYVHGVTLARLVRRYGCLPESVVKRFLYEILPLLEYIHKHKVIHRDIKPQNIIRCQDDGRLVLIDFGAVKQQIAQAVDSTMKMRSTHFIGTVGFAPPEQFSLRAVFASDIYALGITCIYLLTGKSPLDFDRERTTGKLYWENMVHVSESFARILTKMTQVPLDERYKSAPEILTDLNSISPQVSLANCLVVQQHPDRDQQIAQIGRNSHYSPATKEAIAIREWKQRREQKQQDNLGKTELCSLISSGLAKT</sequence>
<dbReference type="GO" id="GO:0004674">
    <property type="term" value="F:protein serine/threonine kinase activity"/>
    <property type="evidence" value="ECO:0007669"/>
    <property type="project" value="UniProtKB-KW"/>
</dbReference>
<evidence type="ECO:0000256" key="6">
    <source>
        <dbReference type="ARBA" id="ARBA00022840"/>
    </source>
</evidence>
<evidence type="ECO:0000256" key="8">
    <source>
        <dbReference type="ARBA" id="ARBA00048679"/>
    </source>
</evidence>
<reference evidence="11" key="1">
    <citation type="submission" date="2022-06" db="EMBL/GenBank/DDBJ databases">
        <title>New cyanobacteria of genus Symplocastrum in benthos of Lake Baikal.</title>
        <authorList>
            <person name="Sorokovikova E."/>
            <person name="Tikhonova I."/>
            <person name="Krasnopeev A."/>
            <person name="Evseev P."/>
            <person name="Gladkikh A."/>
            <person name="Belykh O."/>
        </authorList>
    </citation>
    <scope>NUCLEOTIDE SEQUENCE</scope>
    <source>
        <strain evidence="11">BBK-W-15</strain>
    </source>
</reference>
<dbReference type="AlphaFoldDB" id="A0AAE3GNY9"/>
<name>A0AAE3GNY9_9CYAN</name>
<dbReference type="PANTHER" id="PTHR24363">
    <property type="entry name" value="SERINE/THREONINE PROTEIN KINASE"/>
    <property type="match status" value="1"/>
</dbReference>
<feature type="domain" description="Protein kinase" evidence="10">
    <location>
        <begin position="35"/>
        <end position="301"/>
    </location>
</feature>
<keyword evidence="2 11" id="KW-0723">Serine/threonine-protein kinase</keyword>
<dbReference type="Proteomes" id="UP001204953">
    <property type="component" value="Unassembled WGS sequence"/>
</dbReference>
<proteinExistence type="predicted"/>
<gene>
    <name evidence="11" type="ORF">NJ959_06025</name>
</gene>
<evidence type="ECO:0000313" key="12">
    <source>
        <dbReference type="Proteomes" id="UP001204953"/>
    </source>
</evidence>
<organism evidence="11 12">
    <name type="scientific">Limnofasciculus baicalensis BBK-W-15</name>
    <dbReference type="NCBI Taxonomy" id="2699891"/>
    <lineage>
        <taxon>Bacteria</taxon>
        <taxon>Bacillati</taxon>
        <taxon>Cyanobacteriota</taxon>
        <taxon>Cyanophyceae</taxon>
        <taxon>Coleofasciculales</taxon>
        <taxon>Coleofasciculaceae</taxon>
        <taxon>Limnofasciculus</taxon>
        <taxon>Limnofasciculus baicalensis</taxon>
    </lineage>
</organism>
<dbReference type="EMBL" id="JAMZMM010000036">
    <property type="protein sequence ID" value="MCP2728035.1"/>
    <property type="molecule type" value="Genomic_DNA"/>
</dbReference>
<dbReference type="InterPro" id="IPR011009">
    <property type="entry name" value="Kinase-like_dom_sf"/>
</dbReference>
<dbReference type="PANTHER" id="PTHR24363:SF0">
    <property type="entry name" value="SERINE_THREONINE KINASE LIKE DOMAIN CONTAINING 1"/>
    <property type="match status" value="1"/>
</dbReference>
<keyword evidence="6 9" id="KW-0067">ATP-binding</keyword>
<keyword evidence="4 9" id="KW-0547">Nucleotide-binding</keyword>
<dbReference type="RefSeq" id="WP_254010839.1">
    <property type="nucleotide sequence ID" value="NZ_JAMZMM010000036.1"/>
</dbReference>
<keyword evidence="3" id="KW-0808">Transferase</keyword>
<dbReference type="Gene3D" id="1.10.510.10">
    <property type="entry name" value="Transferase(Phosphotransferase) domain 1"/>
    <property type="match status" value="1"/>
</dbReference>
<comment type="caution">
    <text evidence="11">The sequence shown here is derived from an EMBL/GenBank/DDBJ whole genome shotgun (WGS) entry which is preliminary data.</text>
</comment>
<evidence type="ECO:0000256" key="3">
    <source>
        <dbReference type="ARBA" id="ARBA00022679"/>
    </source>
</evidence>
<evidence type="ECO:0000313" key="11">
    <source>
        <dbReference type="EMBL" id="MCP2728035.1"/>
    </source>
</evidence>
<feature type="binding site" evidence="9">
    <location>
        <position position="66"/>
    </location>
    <ligand>
        <name>ATP</name>
        <dbReference type="ChEBI" id="CHEBI:30616"/>
    </ligand>
</feature>
<dbReference type="Pfam" id="PF00069">
    <property type="entry name" value="Pkinase"/>
    <property type="match status" value="1"/>
</dbReference>
<dbReference type="CDD" id="cd14014">
    <property type="entry name" value="STKc_PknB_like"/>
    <property type="match status" value="1"/>
</dbReference>
<keyword evidence="5 11" id="KW-0418">Kinase</keyword>
<dbReference type="PROSITE" id="PS50011">
    <property type="entry name" value="PROTEIN_KINASE_DOM"/>
    <property type="match status" value="1"/>
</dbReference>
<dbReference type="SUPFAM" id="SSF56112">
    <property type="entry name" value="Protein kinase-like (PK-like)"/>
    <property type="match status" value="1"/>
</dbReference>
<comment type="catalytic activity">
    <reaction evidence="8">
        <text>L-seryl-[protein] + ATP = O-phospho-L-seryl-[protein] + ADP + H(+)</text>
        <dbReference type="Rhea" id="RHEA:17989"/>
        <dbReference type="Rhea" id="RHEA-COMP:9863"/>
        <dbReference type="Rhea" id="RHEA-COMP:11604"/>
        <dbReference type="ChEBI" id="CHEBI:15378"/>
        <dbReference type="ChEBI" id="CHEBI:29999"/>
        <dbReference type="ChEBI" id="CHEBI:30616"/>
        <dbReference type="ChEBI" id="CHEBI:83421"/>
        <dbReference type="ChEBI" id="CHEBI:456216"/>
        <dbReference type="EC" id="2.7.11.1"/>
    </reaction>
</comment>
<evidence type="ECO:0000256" key="4">
    <source>
        <dbReference type="ARBA" id="ARBA00022741"/>
    </source>
</evidence>
<dbReference type="SMART" id="SM00220">
    <property type="entry name" value="S_TKc"/>
    <property type="match status" value="1"/>
</dbReference>
<dbReference type="InterPro" id="IPR000719">
    <property type="entry name" value="Prot_kinase_dom"/>
</dbReference>
<dbReference type="InterPro" id="IPR017441">
    <property type="entry name" value="Protein_kinase_ATP_BS"/>
</dbReference>
<dbReference type="EC" id="2.7.11.1" evidence="1"/>
<keyword evidence="12" id="KW-1185">Reference proteome</keyword>
<dbReference type="PROSITE" id="PS00107">
    <property type="entry name" value="PROTEIN_KINASE_ATP"/>
    <property type="match status" value="1"/>
</dbReference>
<dbReference type="GO" id="GO:0005524">
    <property type="term" value="F:ATP binding"/>
    <property type="evidence" value="ECO:0007669"/>
    <property type="project" value="UniProtKB-UniRule"/>
</dbReference>
<evidence type="ECO:0000256" key="1">
    <source>
        <dbReference type="ARBA" id="ARBA00012513"/>
    </source>
</evidence>
<protein>
    <recommendedName>
        <fullName evidence="1">non-specific serine/threonine protein kinase</fullName>
        <ecNumber evidence="1">2.7.11.1</ecNumber>
    </recommendedName>
</protein>
<evidence type="ECO:0000256" key="5">
    <source>
        <dbReference type="ARBA" id="ARBA00022777"/>
    </source>
</evidence>
<evidence type="ECO:0000256" key="7">
    <source>
        <dbReference type="ARBA" id="ARBA00047899"/>
    </source>
</evidence>
<comment type="catalytic activity">
    <reaction evidence="7">
        <text>L-threonyl-[protein] + ATP = O-phospho-L-threonyl-[protein] + ADP + H(+)</text>
        <dbReference type="Rhea" id="RHEA:46608"/>
        <dbReference type="Rhea" id="RHEA-COMP:11060"/>
        <dbReference type="Rhea" id="RHEA-COMP:11605"/>
        <dbReference type="ChEBI" id="CHEBI:15378"/>
        <dbReference type="ChEBI" id="CHEBI:30013"/>
        <dbReference type="ChEBI" id="CHEBI:30616"/>
        <dbReference type="ChEBI" id="CHEBI:61977"/>
        <dbReference type="ChEBI" id="CHEBI:456216"/>
        <dbReference type="EC" id="2.7.11.1"/>
    </reaction>
</comment>
<evidence type="ECO:0000256" key="2">
    <source>
        <dbReference type="ARBA" id="ARBA00022527"/>
    </source>
</evidence>